<dbReference type="SUPFAM" id="SSF81321">
    <property type="entry name" value="Family A G protein-coupled receptor-like"/>
    <property type="match status" value="1"/>
</dbReference>
<evidence type="ECO:0000313" key="7">
    <source>
        <dbReference type="EMBL" id="TNN06611.1"/>
    </source>
</evidence>
<dbReference type="Proteomes" id="UP000311919">
    <property type="component" value="Unassembled WGS sequence"/>
</dbReference>
<feature type="transmembrane region" description="Helical" evidence="5">
    <location>
        <begin position="77"/>
        <end position="102"/>
    </location>
</feature>
<dbReference type="EMBL" id="SKCS01000456">
    <property type="protein sequence ID" value="TNN06611.1"/>
    <property type="molecule type" value="Genomic_DNA"/>
</dbReference>
<evidence type="ECO:0000256" key="3">
    <source>
        <dbReference type="ARBA" id="ARBA00022989"/>
    </source>
</evidence>
<keyword evidence="8" id="KW-1185">Reference proteome</keyword>
<feature type="transmembrane region" description="Helical" evidence="5">
    <location>
        <begin position="169"/>
        <end position="193"/>
    </location>
</feature>
<evidence type="ECO:0000256" key="2">
    <source>
        <dbReference type="ARBA" id="ARBA00022692"/>
    </source>
</evidence>
<protein>
    <submittedName>
        <fullName evidence="7">Rhodopsin-like orphan GPCR</fullName>
    </submittedName>
</protein>
<evidence type="ECO:0000256" key="5">
    <source>
        <dbReference type="SAM" id="Phobius"/>
    </source>
</evidence>
<accession>A0A4Z2CQR8</accession>
<evidence type="ECO:0000256" key="4">
    <source>
        <dbReference type="ARBA" id="ARBA00023136"/>
    </source>
</evidence>
<dbReference type="GO" id="GO:0016020">
    <property type="term" value="C:membrane"/>
    <property type="evidence" value="ECO:0007669"/>
    <property type="project" value="UniProtKB-SubCell"/>
</dbReference>
<evidence type="ECO:0000256" key="1">
    <source>
        <dbReference type="ARBA" id="ARBA00004370"/>
    </source>
</evidence>
<proteinExistence type="predicted"/>
<feature type="transmembrane region" description="Helical" evidence="5">
    <location>
        <begin position="32"/>
        <end position="65"/>
    </location>
</feature>
<evidence type="ECO:0000259" key="6">
    <source>
        <dbReference type="PROSITE" id="PS50262"/>
    </source>
</evidence>
<feature type="transmembrane region" description="Helical" evidence="5">
    <location>
        <begin position="137"/>
        <end position="157"/>
    </location>
</feature>
<dbReference type="PROSITE" id="PS50262">
    <property type="entry name" value="G_PROTEIN_RECEP_F1_2"/>
    <property type="match status" value="1"/>
</dbReference>
<dbReference type="InterPro" id="IPR017452">
    <property type="entry name" value="GPCR_Rhodpsn_7TM"/>
</dbReference>
<comment type="caution">
    <text evidence="7">The sequence shown here is derived from an EMBL/GenBank/DDBJ whole genome shotgun (WGS) entry which is preliminary data.</text>
</comment>
<feature type="transmembrane region" description="Helical" evidence="5">
    <location>
        <begin position="213"/>
        <end position="240"/>
    </location>
</feature>
<evidence type="ECO:0000313" key="8">
    <source>
        <dbReference type="Proteomes" id="UP000311919"/>
    </source>
</evidence>
<name>A0A4Z2CQR8_SCHJA</name>
<keyword evidence="3 5" id="KW-1133">Transmembrane helix</keyword>
<feature type="transmembrane region" description="Helical" evidence="5">
    <location>
        <begin position="261"/>
        <end position="277"/>
    </location>
</feature>
<dbReference type="OrthoDB" id="6240264at2759"/>
<feature type="domain" description="G-protein coupled receptors family 1 profile" evidence="6">
    <location>
        <begin position="60"/>
        <end position="329"/>
    </location>
</feature>
<organism evidence="7 8">
    <name type="scientific">Schistosoma japonicum</name>
    <name type="common">Blood fluke</name>
    <dbReference type="NCBI Taxonomy" id="6182"/>
    <lineage>
        <taxon>Eukaryota</taxon>
        <taxon>Metazoa</taxon>
        <taxon>Spiralia</taxon>
        <taxon>Lophotrochozoa</taxon>
        <taxon>Platyhelminthes</taxon>
        <taxon>Trematoda</taxon>
        <taxon>Digenea</taxon>
        <taxon>Strigeidida</taxon>
        <taxon>Schistosomatoidea</taxon>
        <taxon>Schistosomatidae</taxon>
        <taxon>Schistosoma</taxon>
    </lineage>
</organism>
<sequence length="358" mass="41137">MQYNKSTWPFRENPWSSEVTCDKLLVNWTEGAYATCVTSIVLGFISAFILPGFLIMSVIINITLTTVLIASNRKTRSVIYFIGSSVSNILVSMAYGLFWYYLTKGLPYATSGDKYYFLLYQSESSCKFFRLWHSFSSNLMCNFLLCAAIDRFLIIYFPIKFSNLPNKFAWFAFAIVCLTSFLMTIPLAIVSYILVVRGKLHCWVQPDSVYLLFYSAIVTNMGPLQLFVTIILNIMFFINIRKQMTKMLTMKNTIVADRKQIHSLRFLIIFSASYAVFGVPQSVVYIMNRATIIGLISINADLCQNIGDIIWTLFLCRSLFDIVLSYFYFKPVREACLLVYSGFRKSRNNRSTISSTHQ</sequence>
<keyword evidence="4 5" id="KW-0472">Membrane</keyword>
<dbReference type="Gene3D" id="1.20.1070.10">
    <property type="entry name" value="Rhodopsin 7-helix transmembrane proteins"/>
    <property type="match status" value="1"/>
</dbReference>
<reference evidence="7 8" key="1">
    <citation type="submission" date="2019-03" db="EMBL/GenBank/DDBJ databases">
        <title>An improved genome assembly of the fluke Schistosoma japonicum.</title>
        <authorList>
            <person name="Hu W."/>
            <person name="Luo F."/>
            <person name="Yin M."/>
            <person name="Mo X."/>
            <person name="Sun C."/>
            <person name="Wu Q."/>
            <person name="Zhu B."/>
            <person name="Xiang M."/>
            <person name="Wang J."/>
            <person name="Wang Y."/>
            <person name="Zhang T."/>
            <person name="Xu B."/>
            <person name="Zheng H."/>
            <person name="Feng Z."/>
        </authorList>
    </citation>
    <scope>NUCLEOTIDE SEQUENCE [LARGE SCALE GENOMIC DNA]</scope>
    <source>
        <strain evidence="7">HuSjv2</strain>
        <tissue evidence="7">Worms</tissue>
    </source>
</reference>
<dbReference type="AlphaFoldDB" id="A0A4Z2CQR8"/>
<gene>
    <name evidence="7" type="ORF">EWB00_008263</name>
</gene>
<keyword evidence="2 5" id="KW-0812">Transmembrane</keyword>
<dbReference type="CDD" id="cd00637">
    <property type="entry name" value="7tm_classA_rhodopsin-like"/>
    <property type="match status" value="1"/>
</dbReference>
<comment type="subcellular location">
    <subcellularLocation>
        <location evidence="1">Membrane</location>
    </subcellularLocation>
</comment>